<gene>
    <name evidence="2" type="ORF">HXK09_00805</name>
</gene>
<feature type="region of interest" description="Disordered" evidence="1">
    <location>
        <begin position="42"/>
        <end position="62"/>
    </location>
</feature>
<evidence type="ECO:0000313" key="3">
    <source>
        <dbReference type="Proteomes" id="UP000759246"/>
    </source>
</evidence>
<accession>A0A929RP45</accession>
<sequence length="62" mass="7111">MSELRVRNVFTNIVCDKTEDELAVLPDMYEVVDDNTPITQAKCCGEDDTIEDDDIVSHKEEY</sequence>
<dbReference type="AlphaFoldDB" id="A0A929RP45"/>
<reference evidence="2" key="1">
    <citation type="submission" date="2020-04" db="EMBL/GenBank/DDBJ databases">
        <title>Deep metagenomics examines the oral microbiome during advanced dental caries in children, revealing novel taxa and co-occurrences with host molecules.</title>
        <authorList>
            <person name="Baker J.L."/>
            <person name="Morton J.T."/>
            <person name="Dinis M."/>
            <person name="Alvarez R."/>
            <person name="Tran N.C."/>
            <person name="Knight R."/>
            <person name="Edlund A."/>
        </authorList>
    </citation>
    <scope>NUCLEOTIDE SEQUENCE</scope>
    <source>
        <strain evidence="2">JCVI_30_bin.13</strain>
    </source>
</reference>
<dbReference type="EMBL" id="JABZGF010000006">
    <property type="protein sequence ID" value="MBF0965714.1"/>
    <property type="molecule type" value="Genomic_DNA"/>
</dbReference>
<name>A0A929RP45_9ACTO</name>
<organism evidence="2 3">
    <name type="scientific">Actinomyces bouchesdurhonensis</name>
    <dbReference type="NCBI Taxonomy" id="1852361"/>
    <lineage>
        <taxon>Bacteria</taxon>
        <taxon>Bacillati</taxon>
        <taxon>Actinomycetota</taxon>
        <taxon>Actinomycetes</taxon>
        <taxon>Actinomycetales</taxon>
        <taxon>Actinomycetaceae</taxon>
        <taxon>Actinomyces</taxon>
    </lineage>
</organism>
<evidence type="ECO:0000256" key="1">
    <source>
        <dbReference type="SAM" id="MobiDB-lite"/>
    </source>
</evidence>
<evidence type="ECO:0000313" key="2">
    <source>
        <dbReference type="EMBL" id="MBF0965714.1"/>
    </source>
</evidence>
<protein>
    <submittedName>
        <fullName evidence="2">Uncharacterized protein</fullName>
    </submittedName>
</protein>
<comment type="caution">
    <text evidence="2">The sequence shown here is derived from an EMBL/GenBank/DDBJ whole genome shotgun (WGS) entry which is preliminary data.</text>
</comment>
<dbReference type="Proteomes" id="UP000759246">
    <property type="component" value="Unassembled WGS sequence"/>
</dbReference>
<proteinExistence type="predicted"/>